<name>A0A835QBN6_VANPL</name>
<protein>
    <recommendedName>
        <fullName evidence="1">Pseudouridine synthase I TruA alpha/beta domain-containing protein</fullName>
    </recommendedName>
</protein>
<dbReference type="InterPro" id="IPR020095">
    <property type="entry name" value="PsdUridine_synth_TruA_C"/>
</dbReference>
<dbReference type="Proteomes" id="UP000636800">
    <property type="component" value="Unassembled WGS sequence"/>
</dbReference>
<accession>A0A835QBN6</accession>
<dbReference type="GO" id="GO:0003723">
    <property type="term" value="F:RNA binding"/>
    <property type="evidence" value="ECO:0007669"/>
    <property type="project" value="InterPro"/>
</dbReference>
<gene>
    <name evidence="2" type="ORF">HPP92_016851</name>
</gene>
<evidence type="ECO:0000259" key="1">
    <source>
        <dbReference type="Pfam" id="PF01416"/>
    </source>
</evidence>
<reference evidence="2 3" key="1">
    <citation type="journal article" date="2020" name="Nat. Food">
        <title>A phased Vanilla planifolia genome enables genetic improvement of flavour and production.</title>
        <authorList>
            <person name="Hasing T."/>
            <person name="Tang H."/>
            <person name="Brym M."/>
            <person name="Khazi F."/>
            <person name="Huang T."/>
            <person name="Chambers A.H."/>
        </authorList>
    </citation>
    <scope>NUCLEOTIDE SEQUENCE [LARGE SCALE GENOMIC DNA]</scope>
    <source>
        <tissue evidence="2">Leaf</tissue>
    </source>
</reference>
<dbReference type="OrthoDB" id="1516808at2759"/>
<evidence type="ECO:0000313" key="3">
    <source>
        <dbReference type="Proteomes" id="UP000636800"/>
    </source>
</evidence>
<proteinExistence type="predicted"/>
<comment type="caution">
    <text evidence="2">The sequence shown here is derived from an EMBL/GenBank/DDBJ whole genome shotgun (WGS) entry which is preliminary data.</text>
</comment>
<dbReference type="GO" id="GO:0001522">
    <property type="term" value="P:pseudouridine synthesis"/>
    <property type="evidence" value="ECO:0007669"/>
    <property type="project" value="InterPro"/>
</dbReference>
<dbReference type="GO" id="GO:0009982">
    <property type="term" value="F:pseudouridine synthase activity"/>
    <property type="evidence" value="ECO:0007669"/>
    <property type="project" value="InterPro"/>
</dbReference>
<dbReference type="SUPFAM" id="SSF55120">
    <property type="entry name" value="Pseudouridine synthase"/>
    <property type="match status" value="1"/>
</dbReference>
<dbReference type="InterPro" id="IPR020097">
    <property type="entry name" value="PsdUridine_synth_TruA_a/b_dom"/>
</dbReference>
<organism evidence="2 3">
    <name type="scientific">Vanilla planifolia</name>
    <name type="common">Vanilla</name>
    <dbReference type="NCBI Taxonomy" id="51239"/>
    <lineage>
        <taxon>Eukaryota</taxon>
        <taxon>Viridiplantae</taxon>
        <taxon>Streptophyta</taxon>
        <taxon>Embryophyta</taxon>
        <taxon>Tracheophyta</taxon>
        <taxon>Spermatophyta</taxon>
        <taxon>Magnoliopsida</taxon>
        <taxon>Liliopsida</taxon>
        <taxon>Asparagales</taxon>
        <taxon>Orchidaceae</taxon>
        <taxon>Vanilloideae</taxon>
        <taxon>Vanilleae</taxon>
        <taxon>Vanilla</taxon>
    </lineage>
</organism>
<dbReference type="AlphaFoldDB" id="A0A835QBN6"/>
<feature type="domain" description="Pseudouridine synthase I TruA alpha/beta" evidence="1">
    <location>
        <begin position="48"/>
        <end position="87"/>
    </location>
</feature>
<dbReference type="InterPro" id="IPR020103">
    <property type="entry name" value="PsdUridine_synth_cat_dom_sf"/>
</dbReference>
<evidence type="ECO:0000313" key="2">
    <source>
        <dbReference type="EMBL" id="KAG0470151.1"/>
    </source>
</evidence>
<dbReference type="EMBL" id="JADCNL010000008">
    <property type="protein sequence ID" value="KAG0470151.1"/>
    <property type="molecule type" value="Genomic_DNA"/>
</dbReference>
<dbReference type="Pfam" id="PF01416">
    <property type="entry name" value="PseudoU_synth_1"/>
    <property type="match status" value="1"/>
</dbReference>
<sequence length="91" mass="10371">MFVLSKGAELSSTNVLDDFDCPDSTWEISKLGRLYHVKCIDWQGYAEAANKFKGEHDFRNFCKMDAVNVKNFRRYITGITISPCNKKVGSL</sequence>
<keyword evidence="3" id="KW-1185">Reference proteome</keyword>
<dbReference type="Gene3D" id="3.30.70.660">
    <property type="entry name" value="Pseudouridine synthase I, catalytic domain, C-terminal subdomain"/>
    <property type="match status" value="1"/>
</dbReference>